<keyword evidence="4" id="KW-0808">Transferase</keyword>
<keyword evidence="7" id="KW-0472">Membrane</keyword>
<dbReference type="InterPro" id="IPR035965">
    <property type="entry name" value="PAS-like_dom_sf"/>
</dbReference>
<dbReference type="Gene3D" id="3.30.450.20">
    <property type="entry name" value="PAS domain"/>
    <property type="match status" value="3"/>
</dbReference>
<keyword evidence="12" id="KW-1185">Reference proteome</keyword>
<dbReference type="PROSITE" id="PS50113">
    <property type="entry name" value="PAC"/>
    <property type="match status" value="3"/>
</dbReference>
<dbReference type="InterPro" id="IPR003661">
    <property type="entry name" value="HisK_dim/P_dom"/>
</dbReference>
<evidence type="ECO:0000256" key="2">
    <source>
        <dbReference type="ARBA" id="ARBA00012438"/>
    </source>
</evidence>
<keyword evidence="7" id="KW-0812">Transmembrane</keyword>
<dbReference type="Pfam" id="PF08448">
    <property type="entry name" value="PAS_4"/>
    <property type="match status" value="3"/>
</dbReference>
<accession>A0AAE2SC48</accession>
<gene>
    <name evidence="11" type="ORF">JIN83_10905</name>
</gene>
<comment type="caution">
    <text evidence="11">The sequence shown here is derived from an EMBL/GenBank/DDBJ whole genome shotgun (WGS) entry which is preliminary data.</text>
</comment>
<dbReference type="CDD" id="cd00082">
    <property type="entry name" value="HisKA"/>
    <property type="match status" value="1"/>
</dbReference>
<dbReference type="Gene3D" id="3.30.565.10">
    <property type="entry name" value="Histidine kinase-like ATPase, C-terminal domain"/>
    <property type="match status" value="1"/>
</dbReference>
<evidence type="ECO:0000259" key="10">
    <source>
        <dbReference type="PROSITE" id="PS50113"/>
    </source>
</evidence>
<dbReference type="InterPro" id="IPR036890">
    <property type="entry name" value="HATPase_C_sf"/>
</dbReference>
<dbReference type="PROSITE" id="PS50112">
    <property type="entry name" value="PAS"/>
    <property type="match status" value="3"/>
</dbReference>
<dbReference type="Pfam" id="PF00512">
    <property type="entry name" value="HisKA"/>
    <property type="match status" value="1"/>
</dbReference>
<dbReference type="Proteomes" id="UP000634206">
    <property type="component" value="Unassembled WGS sequence"/>
</dbReference>
<evidence type="ECO:0000259" key="9">
    <source>
        <dbReference type="PROSITE" id="PS50112"/>
    </source>
</evidence>
<dbReference type="PANTHER" id="PTHR43304:SF1">
    <property type="entry name" value="PAC DOMAIN-CONTAINING PROTEIN"/>
    <property type="match status" value="1"/>
</dbReference>
<evidence type="ECO:0000313" key="11">
    <source>
        <dbReference type="EMBL" id="MBK1855470.1"/>
    </source>
</evidence>
<feature type="domain" description="PAC" evidence="10">
    <location>
        <begin position="147"/>
        <end position="202"/>
    </location>
</feature>
<dbReference type="EC" id="2.7.13.3" evidence="2"/>
<feature type="coiled-coil region" evidence="6">
    <location>
        <begin position="440"/>
        <end position="478"/>
    </location>
</feature>
<feature type="domain" description="PAS" evidence="9">
    <location>
        <begin position="76"/>
        <end position="146"/>
    </location>
</feature>
<evidence type="ECO:0000256" key="7">
    <source>
        <dbReference type="SAM" id="Phobius"/>
    </source>
</evidence>
<evidence type="ECO:0000256" key="6">
    <source>
        <dbReference type="SAM" id="Coils"/>
    </source>
</evidence>
<dbReference type="InterPro" id="IPR036097">
    <property type="entry name" value="HisK_dim/P_sf"/>
</dbReference>
<keyword evidence="6" id="KW-0175">Coiled coil</keyword>
<comment type="catalytic activity">
    <reaction evidence="1">
        <text>ATP + protein L-histidine = ADP + protein N-phospho-L-histidine.</text>
        <dbReference type="EC" id="2.7.13.3"/>
    </reaction>
</comment>
<dbReference type="PANTHER" id="PTHR43304">
    <property type="entry name" value="PHYTOCHROME-LIKE PROTEIN CPH1"/>
    <property type="match status" value="1"/>
</dbReference>
<evidence type="ECO:0000256" key="4">
    <source>
        <dbReference type="ARBA" id="ARBA00022679"/>
    </source>
</evidence>
<feature type="domain" description="Histidine kinase" evidence="8">
    <location>
        <begin position="490"/>
        <end position="721"/>
    </location>
</feature>
<dbReference type="SUPFAM" id="SSF55874">
    <property type="entry name" value="ATPase domain of HSP90 chaperone/DNA topoisomerase II/histidine kinase"/>
    <property type="match status" value="1"/>
</dbReference>
<dbReference type="SMART" id="SM00091">
    <property type="entry name" value="PAS"/>
    <property type="match status" value="3"/>
</dbReference>
<organism evidence="11 12">
    <name type="scientific">Oceaniferula flava</name>
    <dbReference type="NCBI Taxonomy" id="2800421"/>
    <lineage>
        <taxon>Bacteria</taxon>
        <taxon>Pseudomonadati</taxon>
        <taxon>Verrucomicrobiota</taxon>
        <taxon>Verrucomicrobiia</taxon>
        <taxon>Verrucomicrobiales</taxon>
        <taxon>Verrucomicrobiaceae</taxon>
        <taxon>Oceaniferula</taxon>
    </lineage>
</organism>
<dbReference type="AlphaFoldDB" id="A0AAE2SC48"/>
<keyword evidence="3" id="KW-0597">Phosphoprotein</keyword>
<keyword evidence="5" id="KW-0418">Kinase</keyword>
<feature type="transmembrane region" description="Helical" evidence="7">
    <location>
        <begin position="32"/>
        <end position="53"/>
    </location>
</feature>
<dbReference type="InterPro" id="IPR003594">
    <property type="entry name" value="HATPase_dom"/>
</dbReference>
<dbReference type="CDD" id="cd00130">
    <property type="entry name" value="PAS"/>
    <property type="match status" value="3"/>
</dbReference>
<keyword evidence="7" id="KW-1133">Transmembrane helix</keyword>
<dbReference type="InterPro" id="IPR001610">
    <property type="entry name" value="PAC"/>
</dbReference>
<dbReference type="SMART" id="SM00086">
    <property type="entry name" value="PAC"/>
    <property type="match status" value="2"/>
</dbReference>
<reference evidence="11" key="1">
    <citation type="submission" date="2021-01" db="EMBL/GenBank/DDBJ databases">
        <title>Modified the classification status of verrucomicrobia.</title>
        <authorList>
            <person name="Feng X."/>
        </authorList>
    </citation>
    <scope>NUCLEOTIDE SEQUENCE</scope>
    <source>
        <strain evidence="11">5K15</strain>
    </source>
</reference>
<dbReference type="SUPFAM" id="SSF55785">
    <property type="entry name" value="PYP-like sensor domain (PAS domain)"/>
    <property type="match status" value="3"/>
</dbReference>
<dbReference type="PROSITE" id="PS50109">
    <property type="entry name" value="HIS_KIN"/>
    <property type="match status" value="1"/>
</dbReference>
<dbReference type="SUPFAM" id="SSF47384">
    <property type="entry name" value="Homodimeric domain of signal transducing histidine kinase"/>
    <property type="match status" value="1"/>
</dbReference>
<feature type="domain" description="PAS" evidence="9">
    <location>
        <begin position="203"/>
        <end position="239"/>
    </location>
</feature>
<dbReference type="InterPro" id="IPR000014">
    <property type="entry name" value="PAS"/>
</dbReference>
<feature type="domain" description="PAC" evidence="10">
    <location>
        <begin position="405"/>
        <end position="456"/>
    </location>
</feature>
<feature type="domain" description="PAS" evidence="9">
    <location>
        <begin position="331"/>
        <end position="379"/>
    </location>
</feature>
<feature type="domain" description="PAC" evidence="10">
    <location>
        <begin position="278"/>
        <end position="330"/>
    </location>
</feature>
<dbReference type="EMBL" id="JAENIG010000006">
    <property type="protein sequence ID" value="MBK1855470.1"/>
    <property type="molecule type" value="Genomic_DNA"/>
</dbReference>
<dbReference type="InterPro" id="IPR005467">
    <property type="entry name" value="His_kinase_dom"/>
</dbReference>
<evidence type="ECO:0000256" key="5">
    <source>
        <dbReference type="ARBA" id="ARBA00022777"/>
    </source>
</evidence>
<protein>
    <recommendedName>
        <fullName evidence="2">histidine kinase</fullName>
        <ecNumber evidence="2">2.7.13.3</ecNumber>
    </recommendedName>
</protein>
<name>A0AAE2SC48_9BACT</name>
<evidence type="ECO:0000313" key="12">
    <source>
        <dbReference type="Proteomes" id="UP000634206"/>
    </source>
</evidence>
<proteinExistence type="predicted"/>
<dbReference type="InterPro" id="IPR000700">
    <property type="entry name" value="PAS-assoc_C"/>
</dbReference>
<dbReference type="SMART" id="SM00387">
    <property type="entry name" value="HATPase_c"/>
    <property type="match status" value="1"/>
</dbReference>
<dbReference type="Gene3D" id="1.10.287.130">
    <property type="match status" value="1"/>
</dbReference>
<evidence type="ECO:0000256" key="1">
    <source>
        <dbReference type="ARBA" id="ARBA00000085"/>
    </source>
</evidence>
<dbReference type="InterPro" id="IPR052162">
    <property type="entry name" value="Sensor_kinase/Photoreceptor"/>
</dbReference>
<dbReference type="NCBIfam" id="TIGR00229">
    <property type="entry name" value="sensory_box"/>
    <property type="match status" value="3"/>
</dbReference>
<sequence length="722" mass="80729">MNLGNDRLFALMGAVVAILLVALAVAQEIPGWGRWCCLGLGLVLLMLMVGAIGSSRLELLESQQALKRARNQRDVAERYFNALMDHLPSWIYFKDRESKFIQVNKALADYSGMTPEEMIGQSDAEFLDPENAKKNREDEIQILASGKGKERFIEKENLEGGGDAWVLTSKLPLRDKKGRTIGTFGVSSNITEMVEAQNALEKERNTLRTLLDSIPDGIYIRDDRGKYRVANKALAEFVGAESPADVVGKTPYDFFPNEHSSRFLADDKAVMDKQEVVVHNTYKMLNSSGAKRHIITTKVPIKDKDGQVSGILGINRDVTEQEKAREALRQTEHRMQEIVDNSPSPMYAKSVTGKYLMVNRRFEELFNVKAAEVVGKTDLEVIGDSKVVQRLQKNDSLVIKRGEPLQFDETLTVKDEQRNYVSMKFPMRDLRGDIYAVGGISTDITVRKQAEKELQKLNQELMQTHENLTSAHEQLIQAEKMESVGRLAAGVAHEVKNPLAMIGMGLELLARRLPEDDSKGQDTIERMKRGIDRAKKIVRGLVDYSSDRRIDLQSHDPNRLVTEALELIEYQLVKSGITIDFTPGENLPNVEADQTKIEQVLVNIFINAMHAMEGGGTLTIRTQLVSMENVAHDEGSRLKERIREGDQMIRIHVTDTGKGIPEEVLNKLFDPFFTTKATGKGTGLGLTVSRKIAELHGGELLLANRDDCRGASATLTLKVMKE</sequence>
<evidence type="ECO:0000256" key="3">
    <source>
        <dbReference type="ARBA" id="ARBA00022553"/>
    </source>
</evidence>
<dbReference type="GO" id="GO:0000155">
    <property type="term" value="F:phosphorelay sensor kinase activity"/>
    <property type="evidence" value="ECO:0007669"/>
    <property type="project" value="InterPro"/>
</dbReference>
<dbReference type="SMART" id="SM00388">
    <property type="entry name" value="HisKA"/>
    <property type="match status" value="1"/>
</dbReference>
<evidence type="ECO:0000259" key="8">
    <source>
        <dbReference type="PROSITE" id="PS50109"/>
    </source>
</evidence>
<feature type="transmembrane region" description="Helical" evidence="7">
    <location>
        <begin position="7"/>
        <end position="26"/>
    </location>
</feature>
<dbReference type="PRINTS" id="PR00344">
    <property type="entry name" value="BCTRLSENSOR"/>
</dbReference>
<dbReference type="Pfam" id="PF02518">
    <property type="entry name" value="HATPase_c"/>
    <property type="match status" value="1"/>
</dbReference>
<dbReference type="InterPro" id="IPR004358">
    <property type="entry name" value="Sig_transdc_His_kin-like_C"/>
</dbReference>
<dbReference type="InterPro" id="IPR013656">
    <property type="entry name" value="PAS_4"/>
</dbReference>